<feature type="transmembrane region" description="Helical" evidence="8">
    <location>
        <begin position="476"/>
        <end position="495"/>
    </location>
</feature>
<keyword evidence="3" id="KW-0328">Glycosyltransferase</keyword>
<evidence type="ECO:0000256" key="7">
    <source>
        <dbReference type="ARBA" id="ARBA00023136"/>
    </source>
</evidence>
<proteinExistence type="predicted"/>
<comment type="subcellular location">
    <subcellularLocation>
        <location evidence="1">Cell membrane</location>
        <topology evidence="1">Multi-pass membrane protein</topology>
    </subcellularLocation>
</comment>
<evidence type="ECO:0000256" key="6">
    <source>
        <dbReference type="ARBA" id="ARBA00022989"/>
    </source>
</evidence>
<evidence type="ECO:0000256" key="1">
    <source>
        <dbReference type="ARBA" id="ARBA00004651"/>
    </source>
</evidence>
<dbReference type="InterPro" id="IPR050297">
    <property type="entry name" value="LipidA_mod_glycosyltrf_83"/>
</dbReference>
<feature type="transmembrane region" description="Helical" evidence="8">
    <location>
        <begin position="119"/>
        <end position="140"/>
    </location>
</feature>
<evidence type="ECO:0000256" key="4">
    <source>
        <dbReference type="ARBA" id="ARBA00022679"/>
    </source>
</evidence>
<feature type="transmembrane region" description="Helical" evidence="8">
    <location>
        <begin position="187"/>
        <end position="206"/>
    </location>
</feature>
<keyword evidence="6 8" id="KW-1133">Transmembrane helix</keyword>
<feature type="transmembrane region" description="Helical" evidence="8">
    <location>
        <begin position="84"/>
        <end position="107"/>
    </location>
</feature>
<dbReference type="PANTHER" id="PTHR33908:SF11">
    <property type="entry name" value="MEMBRANE PROTEIN"/>
    <property type="match status" value="1"/>
</dbReference>
<accession>A0ABS4D767</accession>
<comment type="caution">
    <text evidence="9">The sequence shown here is derived from an EMBL/GenBank/DDBJ whole genome shotgun (WGS) entry which is preliminary data.</text>
</comment>
<feature type="transmembrane region" description="Helical" evidence="8">
    <location>
        <begin position="507"/>
        <end position="528"/>
    </location>
</feature>
<sequence>MMFRTHWLLWLALLIGVALRLALWDRLPRVGLISDEAEYLASADWLANGRGFAWHTQYLWTRAPLYPLFVAAHVSLFGRDLGPIFVTQTLLSLVNVVLTYLLVLLVVRPGEGGERRDRVAAGLAALGMAVYLPLASYAQLLLSETLFTTLLLVAMLMFGVWSRAWVRHEEDPARPGRAGESRASGGGFLPQIILPLLAAGMLLGLATLTRGLTLGFVPLVLAWVGLTTWRATARLRQAMVQVGLVVGAFGMIVVPWSLYASRAYGGLITVDTTGAFNLALGARTAYDGGRSDEPTRNFVLALLLPELSVAQREELLSERRYPDGSVARPAACLYAREDPRLMAALATVATLRQGDRQQLLSAEALCLLQAKPLAFVIKSLTELIDLFKINYTGDERLSRGFALGRLPVWYTLALVTLDDLIYVLVLPLSLLGWATLRTRQRAGPGSTGAHVLAGLIGLWLLYNLAAAPLLFAINRFRVPLMPFALIFAGVALAHLPQLGATLRTRYGAACGLLASLLLLVAAAPYAYFEPRAPGADATWSSFLGPYPSSIANTRLALAARQGFLQEEVLRAALGGGDSVAARAALASPSLPPYTSAVGAPLLDGLEARPEAGLDRLATQPNRPLAGWQTAVVAGELLRQMGDLEAARREFGPSLVDDQNPVTWTWQWFYPPRLPDDRLELADDNDLGYIKGFYLGRYDPDLGTTTRWATGTAMLRFPGAGNGAPQQICLHLSGLGWPEDLELPVVTVSVGEEQVGRIALTRSLEEVCLPLPTQPEGSHIVITTESATFVPSALDLIAQQGPQVGQLRLLAYQLDRAVIMP</sequence>
<keyword evidence="5 8" id="KW-0812">Transmembrane</keyword>
<dbReference type="EMBL" id="SIJK02000007">
    <property type="protein sequence ID" value="MBP1465287.1"/>
    <property type="molecule type" value="Genomic_DNA"/>
</dbReference>
<evidence type="ECO:0000313" key="10">
    <source>
        <dbReference type="Proteomes" id="UP001193081"/>
    </source>
</evidence>
<evidence type="ECO:0008006" key="11">
    <source>
        <dbReference type="Google" id="ProtNLM"/>
    </source>
</evidence>
<feature type="transmembrane region" description="Helical" evidence="8">
    <location>
        <begin position="448"/>
        <end position="470"/>
    </location>
</feature>
<keyword evidence="7 8" id="KW-0472">Membrane</keyword>
<evidence type="ECO:0000313" key="9">
    <source>
        <dbReference type="EMBL" id="MBP1465287.1"/>
    </source>
</evidence>
<evidence type="ECO:0000256" key="8">
    <source>
        <dbReference type="SAM" id="Phobius"/>
    </source>
</evidence>
<organism evidence="9 10">
    <name type="scientific">Candidatus Chloroploca mongolica</name>
    <dbReference type="NCBI Taxonomy" id="2528176"/>
    <lineage>
        <taxon>Bacteria</taxon>
        <taxon>Bacillati</taxon>
        <taxon>Chloroflexota</taxon>
        <taxon>Chloroflexia</taxon>
        <taxon>Chloroflexales</taxon>
        <taxon>Chloroflexineae</taxon>
        <taxon>Oscillochloridaceae</taxon>
        <taxon>Candidatus Chloroploca</taxon>
    </lineage>
</organism>
<dbReference type="Proteomes" id="UP001193081">
    <property type="component" value="Unassembled WGS sequence"/>
</dbReference>
<feature type="transmembrane region" description="Helical" evidence="8">
    <location>
        <begin position="212"/>
        <end position="231"/>
    </location>
</feature>
<keyword evidence="10" id="KW-1185">Reference proteome</keyword>
<keyword evidence="2" id="KW-1003">Cell membrane</keyword>
<dbReference type="PANTHER" id="PTHR33908">
    <property type="entry name" value="MANNOSYLTRANSFERASE YKCB-RELATED"/>
    <property type="match status" value="1"/>
</dbReference>
<evidence type="ECO:0000256" key="5">
    <source>
        <dbReference type="ARBA" id="ARBA00022692"/>
    </source>
</evidence>
<keyword evidence="4" id="KW-0808">Transferase</keyword>
<dbReference type="RefSeq" id="WP_135477322.1">
    <property type="nucleotide sequence ID" value="NZ_SIJK02000007.1"/>
</dbReference>
<feature type="transmembrane region" description="Helical" evidence="8">
    <location>
        <begin position="238"/>
        <end position="259"/>
    </location>
</feature>
<feature type="transmembrane region" description="Helical" evidence="8">
    <location>
        <begin position="146"/>
        <end position="166"/>
    </location>
</feature>
<name>A0ABS4D767_9CHLR</name>
<protein>
    <recommendedName>
        <fullName evidence="11">Glycosyltransferase RgtA/B/C/D-like domain-containing protein</fullName>
    </recommendedName>
</protein>
<feature type="transmembrane region" description="Helical" evidence="8">
    <location>
        <begin position="408"/>
        <end position="436"/>
    </location>
</feature>
<gene>
    <name evidence="9" type="ORF">EYB53_006170</name>
</gene>
<reference evidence="9 10" key="1">
    <citation type="submission" date="2021-03" db="EMBL/GenBank/DDBJ databases">
        <authorList>
            <person name="Grouzdev D.S."/>
        </authorList>
    </citation>
    <scope>NUCLEOTIDE SEQUENCE [LARGE SCALE GENOMIC DNA]</scope>
    <source>
        <strain evidence="9 10">M50-1</strain>
    </source>
</reference>
<evidence type="ECO:0000256" key="2">
    <source>
        <dbReference type="ARBA" id="ARBA00022475"/>
    </source>
</evidence>
<evidence type="ECO:0000256" key="3">
    <source>
        <dbReference type="ARBA" id="ARBA00022676"/>
    </source>
</evidence>